<dbReference type="VEuPathDB" id="FungiDB:PC110_g10235"/>
<organism evidence="5 6">
    <name type="scientific">Phytophthora cactorum</name>
    <dbReference type="NCBI Taxonomy" id="29920"/>
    <lineage>
        <taxon>Eukaryota</taxon>
        <taxon>Sar</taxon>
        <taxon>Stramenopiles</taxon>
        <taxon>Oomycota</taxon>
        <taxon>Peronosporomycetes</taxon>
        <taxon>Peronosporales</taxon>
        <taxon>Peronosporaceae</taxon>
        <taxon>Phytophthora</taxon>
    </lineage>
</organism>
<keyword evidence="2 3" id="KW-1015">Disulfide bond</keyword>
<sequence>MEQVAPDPNKAFDAAIQTVEDEWTMVRPISAGAALGPAVLEENRNSATWERMHDLAQELWRISCAVTVTPIWRKSACGSPESQEQCNYQGTCTYKNRTNVTKRSCMCYAGFKGDKCETEVSGACDVDCGTGGDCVDGECKCREGLNGKEYDGKKGNATERCTRCTNDLACEYNNTCNLSRGKCDCAPGYSGDWAAPLKTRARLVRTVESVPVRCCRTVPQLATARSVAPTAHSVL</sequence>
<dbReference type="InterPro" id="IPR050969">
    <property type="entry name" value="Dev_Signal_Modulators"/>
</dbReference>
<evidence type="ECO:0000256" key="3">
    <source>
        <dbReference type="PROSITE-ProRule" id="PRU00076"/>
    </source>
</evidence>
<dbReference type="PROSITE" id="PS50026">
    <property type="entry name" value="EGF_3"/>
    <property type="match status" value="1"/>
</dbReference>
<dbReference type="EMBL" id="RCMI01000135">
    <property type="protein sequence ID" value="KAG2931225.1"/>
    <property type="molecule type" value="Genomic_DNA"/>
</dbReference>
<name>A0A8T1CZE1_9STRA</name>
<keyword evidence="1" id="KW-0732">Signal</keyword>
<dbReference type="PANTHER" id="PTHR14949:SF56">
    <property type="entry name" value="EGF-LIKE-DOMAIN, MULTIPLE 7"/>
    <property type="match status" value="1"/>
</dbReference>
<comment type="caution">
    <text evidence="5">The sequence shown here is derived from an EMBL/GenBank/DDBJ whole genome shotgun (WGS) entry which is preliminary data.</text>
</comment>
<comment type="caution">
    <text evidence="3">Lacks conserved residue(s) required for the propagation of feature annotation.</text>
</comment>
<dbReference type="PROSITE" id="PS00022">
    <property type="entry name" value="EGF_1"/>
    <property type="match status" value="1"/>
</dbReference>
<proteinExistence type="predicted"/>
<protein>
    <recommendedName>
        <fullName evidence="4">EGF-like domain-containing protein</fullName>
    </recommendedName>
</protein>
<evidence type="ECO:0000256" key="1">
    <source>
        <dbReference type="ARBA" id="ARBA00022729"/>
    </source>
</evidence>
<gene>
    <name evidence="5" type="ORF">PC115_g6170</name>
</gene>
<evidence type="ECO:0000313" key="6">
    <source>
        <dbReference type="Proteomes" id="UP000774804"/>
    </source>
</evidence>
<feature type="domain" description="EGF-like" evidence="4">
    <location>
        <begin position="73"/>
        <end position="117"/>
    </location>
</feature>
<keyword evidence="3" id="KW-0245">EGF-like domain</keyword>
<dbReference type="VEuPathDB" id="FungiDB:PC110_g10234"/>
<evidence type="ECO:0000259" key="4">
    <source>
        <dbReference type="PROSITE" id="PS50026"/>
    </source>
</evidence>
<dbReference type="PANTHER" id="PTHR14949">
    <property type="entry name" value="EGF-LIKE-DOMAIN, MULTIPLE 7, 8"/>
    <property type="match status" value="1"/>
</dbReference>
<accession>A0A8T1CZE1</accession>
<dbReference type="Proteomes" id="UP000774804">
    <property type="component" value="Unassembled WGS sequence"/>
</dbReference>
<dbReference type="PROSITE" id="PS01186">
    <property type="entry name" value="EGF_2"/>
    <property type="match status" value="1"/>
</dbReference>
<dbReference type="InterPro" id="IPR000742">
    <property type="entry name" value="EGF"/>
</dbReference>
<reference evidence="5" key="1">
    <citation type="submission" date="2018-10" db="EMBL/GenBank/DDBJ databases">
        <title>Effector identification in a new, highly contiguous assembly of the strawberry crown rot pathogen Phytophthora cactorum.</title>
        <authorList>
            <person name="Armitage A.D."/>
            <person name="Nellist C.F."/>
            <person name="Bates H."/>
            <person name="Vickerstaff R.J."/>
            <person name="Harrison R.J."/>
        </authorList>
    </citation>
    <scope>NUCLEOTIDE SEQUENCE</scope>
    <source>
        <strain evidence="5">4032</strain>
    </source>
</reference>
<feature type="disulfide bond" evidence="3">
    <location>
        <begin position="107"/>
        <end position="116"/>
    </location>
</feature>
<dbReference type="SMART" id="SM00181">
    <property type="entry name" value="EGF"/>
    <property type="match status" value="3"/>
</dbReference>
<evidence type="ECO:0000313" key="5">
    <source>
        <dbReference type="EMBL" id="KAG2931225.1"/>
    </source>
</evidence>
<evidence type="ECO:0000256" key="2">
    <source>
        <dbReference type="ARBA" id="ARBA00023157"/>
    </source>
</evidence>
<dbReference type="Gene3D" id="2.10.25.10">
    <property type="entry name" value="Laminin"/>
    <property type="match status" value="1"/>
</dbReference>
<dbReference type="AlphaFoldDB" id="A0A8T1CZE1"/>